<dbReference type="OrthoDB" id="9395915at2759"/>
<evidence type="ECO:0000256" key="3">
    <source>
        <dbReference type="ARBA" id="ARBA00011033"/>
    </source>
</evidence>
<dbReference type="GO" id="GO:0006955">
    <property type="term" value="P:immune response"/>
    <property type="evidence" value="ECO:0007669"/>
    <property type="project" value="UniProtKB-ARBA"/>
</dbReference>
<evidence type="ECO:0000256" key="9">
    <source>
        <dbReference type="RuleBase" id="RU000436"/>
    </source>
</evidence>
<dbReference type="AlphaFoldDB" id="A0A7L3L5P3"/>
<feature type="non-terminal residue" evidence="11">
    <location>
        <position position="1"/>
    </location>
</feature>
<name>A0A7L3L5P3_9CHAR</name>
<keyword evidence="12" id="KW-1185">Reference proteome</keyword>
<evidence type="ECO:0000256" key="2">
    <source>
        <dbReference type="ARBA" id="ARBA00004613"/>
    </source>
</evidence>
<dbReference type="PANTHER" id="PTHR11691">
    <property type="entry name" value="TYPE I INTERFERON"/>
    <property type="match status" value="1"/>
</dbReference>
<keyword evidence="6 10" id="KW-0732">Signal</keyword>
<evidence type="ECO:0000256" key="6">
    <source>
        <dbReference type="ARBA" id="ARBA00022729"/>
    </source>
</evidence>
<dbReference type="GO" id="GO:0005126">
    <property type="term" value="F:cytokine receptor binding"/>
    <property type="evidence" value="ECO:0007669"/>
    <property type="project" value="InterPro"/>
</dbReference>
<feature type="signal peptide" evidence="10">
    <location>
        <begin position="1"/>
        <end position="26"/>
    </location>
</feature>
<comment type="caution">
    <text evidence="11">The sequence shown here is derived from an EMBL/GenBank/DDBJ whole genome shotgun (WGS) entry which is preliminary data.</text>
</comment>
<dbReference type="GO" id="GO:0005615">
    <property type="term" value="C:extracellular space"/>
    <property type="evidence" value="ECO:0007669"/>
    <property type="project" value="UniProtKB-KW"/>
</dbReference>
<comment type="subcellular location">
    <subcellularLocation>
        <location evidence="2">Secreted</location>
    </subcellularLocation>
</comment>
<dbReference type="PANTHER" id="PTHR11691:SF73">
    <property type="entry name" value="INTERFERON BETA"/>
    <property type="match status" value="1"/>
</dbReference>
<reference evidence="11 12" key="1">
    <citation type="submission" date="2019-09" db="EMBL/GenBank/DDBJ databases">
        <title>Bird 10,000 Genomes (B10K) Project - Family phase.</title>
        <authorList>
            <person name="Zhang G."/>
        </authorList>
    </citation>
    <scope>NUCLEOTIDE SEQUENCE [LARGE SCALE GENOMIC DNA]</scope>
    <source>
        <strain evidence="11">B10K-DU-029-46</strain>
    </source>
</reference>
<evidence type="ECO:0000256" key="10">
    <source>
        <dbReference type="SAM" id="SignalP"/>
    </source>
</evidence>
<feature type="chain" id="PRO_5029692217" evidence="10">
    <location>
        <begin position="27"/>
        <end position="187"/>
    </location>
</feature>
<dbReference type="PROSITE" id="PS00252">
    <property type="entry name" value="INTERFERON_A_B_D"/>
    <property type="match status" value="1"/>
</dbReference>
<dbReference type="Pfam" id="PF00143">
    <property type="entry name" value="Interferon"/>
    <property type="match status" value="1"/>
</dbReference>
<dbReference type="GO" id="GO:0051607">
    <property type="term" value="P:defense response to virus"/>
    <property type="evidence" value="ECO:0007669"/>
    <property type="project" value="UniProtKB-KW"/>
</dbReference>
<evidence type="ECO:0000313" key="12">
    <source>
        <dbReference type="Proteomes" id="UP000582182"/>
    </source>
</evidence>
<evidence type="ECO:0000256" key="4">
    <source>
        <dbReference type="ARBA" id="ARBA00022514"/>
    </source>
</evidence>
<organism evidence="11 12">
    <name type="scientific">Turnix velox</name>
    <name type="common">Little buttonquail</name>
    <dbReference type="NCBI Taxonomy" id="2529409"/>
    <lineage>
        <taxon>Eukaryota</taxon>
        <taxon>Metazoa</taxon>
        <taxon>Chordata</taxon>
        <taxon>Craniata</taxon>
        <taxon>Vertebrata</taxon>
        <taxon>Euteleostomi</taxon>
        <taxon>Archelosauria</taxon>
        <taxon>Archosauria</taxon>
        <taxon>Dinosauria</taxon>
        <taxon>Saurischia</taxon>
        <taxon>Theropoda</taxon>
        <taxon>Coelurosauria</taxon>
        <taxon>Aves</taxon>
        <taxon>Neognathae</taxon>
        <taxon>Neoaves</taxon>
        <taxon>Charadriiformes</taxon>
        <taxon>Turnicidae</taxon>
        <taxon>Turnix</taxon>
    </lineage>
</organism>
<dbReference type="SMART" id="SM00076">
    <property type="entry name" value="IFabd"/>
    <property type="match status" value="1"/>
</dbReference>
<protein>
    <submittedName>
        <fullName evidence="11">IFN protein</fullName>
    </submittedName>
</protein>
<evidence type="ECO:0000256" key="5">
    <source>
        <dbReference type="ARBA" id="ARBA00022525"/>
    </source>
</evidence>
<accession>A0A7L3L5P3</accession>
<comment type="function">
    <text evidence="1">Has antiviral activities.</text>
</comment>
<proteinExistence type="inferred from homology"/>
<keyword evidence="8" id="KW-1015">Disulfide bond</keyword>
<feature type="non-terminal residue" evidence="11">
    <location>
        <position position="187"/>
    </location>
</feature>
<dbReference type="Gene3D" id="1.20.1250.10">
    <property type="match status" value="1"/>
</dbReference>
<dbReference type="EMBL" id="VZTY01006205">
    <property type="protein sequence ID" value="NXU49286.1"/>
    <property type="molecule type" value="Genomic_DNA"/>
</dbReference>
<dbReference type="InterPro" id="IPR009079">
    <property type="entry name" value="4_helix_cytokine-like_core"/>
</dbReference>
<dbReference type="SUPFAM" id="SSF47266">
    <property type="entry name" value="4-helical cytokines"/>
    <property type="match status" value="1"/>
</dbReference>
<evidence type="ECO:0000256" key="7">
    <source>
        <dbReference type="ARBA" id="ARBA00023118"/>
    </source>
</evidence>
<evidence type="ECO:0000313" key="11">
    <source>
        <dbReference type="EMBL" id="NXU49286.1"/>
    </source>
</evidence>
<gene>
    <name evidence="11" type="primary">Ifn</name>
    <name evidence="11" type="ORF">TURVEL_R11504</name>
</gene>
<keyword evidence="4 9" id="KW-0202">Cytokine</keyword>
<evidence type="ECO:0000256" key="1">
    <source>
        <dbReference type="ARBA" id="ARBA00002718"/>
    </source>
</evidence>
<comment type="similarity">
    <text evidence="3 9">Belongs to the alpha/beta interferon family.</text>
</comment>
<keyword evidence="5" id="KW-0964">Secreted</keyword>
<dbReference type="Proteomes" id="UP000582182">
    <property type="component" value="Unassembled WGS sequence"/>
</dbReference>
<evidence type="ECO:0000256" key="8">
    <source>
        <dbReference type="ARBA" id="ARBA00023157"/>
    </source>
</evidence>
<dbReference type="InterPro" id="IPR000471">
    <property type="entry name" value="Interferon_alpha/beta/delta"/>
</dbReference>
<keyword evidence="7 9" id="KW-0051">Antiviral defense</keyword>
<dbReference type="GO" id="GO:0005125">
    <property type="term" value="F:cytokine activity"/>
    <property type="evidence" value="ECO:0007669"/>
    <property type="project" value="UniProtKB-KW"/>
</dbReference>
<sequence length="187" mass="21760">PPPLTMPAPAVSALLLLMMALTTTFACQDLNPQDDSFAWDSIKTLKTMAPSPSQPCQHQQEPFLFPSTLLRNNHPQQAANTAQYILEKLLDIFSRQKIPHHWDTLAHQSLLINLHHYIHHLEQCWPAKRILNKRQGPHNRMLTLNKYFRSIHSFLQTHNHSACAWDQICLEAHYSFKRVDMLIRQMK</sequence>